<proteinExistence type="predicted"/>
<feature type="transmembrane region" description="Helical" evidence="1">
    <location>
        <begin position="434"/>
        <end position="460"/>
    </location>
</feature>
<dbReference type="PANTHER" id="PTHR35043:SF7">
    <property type="entry name" value="TRANSCRIPTION FACTOR DOMAIN-CONTAINING PROTEIN"/>
    <property type="match status" value="1"/>
</dbReference>
<dbReference type="InParanoid" id="A0A067Q4W6"/>
<gene>
    <name evidence="3" type="ORF">JAAARDRAFT_189471</name>
</gene>
<keyword evidence="1" id="KW-0812">Transmembrane</keyword>
<dbReference type="EMBL" id="KL197711">
    <property type="protein sequence ID" value="KDQ62098.1"/>
    <property type="molecule type" value="Genomic_DNA"/>
</dbReference>
<dbReference type="HOGENOM" id="CLU_022883_6_1_1"/>
<reference evidence="4" key="1">
    <citation type="journal article" date="2014" name="Proc. Natl. Acad. Sci. U.S.A.">
        <title>Extensive sampling of basidiomycete genomes demonstrates inadequacy of the white-rot/brown-rot paradigm for wood decay fungi.</title>
        <authorList>
            <person name="Riley R."/>
            <person name="Salamov A.A."/>
            <person name="Brown D.W."/>
            <person name="Nagy L.G."/>
            <person name="Floudas D."/>
            <person name="Held B.W."/>
            <person name="Levasseur A."/>
            <person name="Lombard V."/>
            <person name="Morin E."/>
            <person name="Otillar R."/>
            <person name="Lindquist E.A."/>
            <person name="Sun H."/>
            <person name="LaButti K.M."/>
            <person name="Schmutz J."/>
            <person name="Jabbour D."/>
            <person name="Luo H."/>
            <person name="Baker S.E."/>
            <person name="Pisabarro A.G."/>
            <person name="Walton J.D."/>
            <person name="Blanchette R.A."/>
            <person name="Henrissat B."/>
            <person name="Martin F."/>
            <person name="Cullen D."/>
            <person name="Hibbett D.S."/>
            <person name="Grigoriev I.V."/>
        </authorList>
    </citation>
    <scope>NUCLEOTIDE SEQUENCE [LARGE SCALE GENOMIC DNA]</scope>
    <source>
        <strain evidence="4">MUCL 33604</strain>
    </source>
</reference>
<feature type="transmembrane region" description="Helical" evidence="1">
    <location>
        <begin position="224"/>
        <end position="243"/>
    </location>
</feature>
<evidence type="ECO:0000256" key="2">
    <source>
        <dbReference type="SAM" id="SignalP"/>
    </source>
</evidence>
<dbReference type="STRING" id="933084.A0A067Q4W6"/>
<accession>A0A067Q4W6</accession>
<keyword evidence="1" id="KW-0472">Membrane</keyword>
<name>A0A067Q4W6_9AGAM</name>
<keyword evidence="2" id="KW-0732">Signal</keyword>
<evidence type="ECO:0000256" key="1">
    <source>
        <dbReference type="SAM" id="Phobius"/>
    </source>
</evidence>
<dbReference type="OrthoDB" id="9451547at2759"/>
<feature type="signal peptide" evidence="2">
    <location>
        <begin position="1"/>
        <end position="17"/>
    </location>
</feature>
<dbReference type="Proteomes" id="UP000027265">
    <property type="component" value="Unassembled WGS sequence"/>
</dbReference>
<feature type="transmembrane region" description="Helical" evidence="1">
    <location>
        <begin position="83"/>
        <end position="103"/>
    </location>
</feature>
<keyword evidence="1" id="KW-1133">Transmembrane helix</keyword>
<feature type="transmembrane region" description="Helical" evidence="1">
    <location>
        <begin position="296"/>
        <end position="318"/>
    </location>
</feature>
<keyword evidence="4" id="KW-1185">Reference proteome</keyword>
<feature type="chain" id="PRO_5001643736" description="Wax synthase domain-containing protein" evidence="2">
    <location>
        <begin position="18"/>
        <end position="513"/>
    </location>
</feature>
<evidence type="ECO:0000313" key="3">
    <source>
        <dbReference type="EMBL" id="KDQ62098.1"/>
    </source>
</evidence>
<feature type="transmembrane region" description="Helical" evidence="1">
    <location>
        <begin position="46"/>
        <end position="62"/>
    </location>
</feature>
<organism evidence="3 4">
    <name type="scientific">Jaapia argillacea MUCL 33604</name>
    <dbReference type="NCBI Taxonomy" id="933084"/>
    <lineage>
        <taxon>Eukaryota</taxon>
        <taxon>Fungi</taxon>
        <taxon>Dikarya</taxon>
        <taxon>Basidiomycota</taxon>
        <taxon>Agaricomycotina</taxon>
        <taxon>Agaricomycetes</taxon>
        <taxon>Agaricomycetidae</taxon>
        <taxon>Jaapiales</taxon>
        <taxon>Jaapiaceae</taxon>
        <taxon>Jaapia</taxon>
    </lineage>
</organism>
<evidence type="ECO:0008006" key="5">
    <source>
        <dbReference type="Google" id="ProtNLM"/>
    </source>
</evidence>
<dbReference type="PANTHER" id="PTHR35043">
    <property type="entry name" value="TRANSCRIPTION FACTOR DOMAIN-CONTAINING PROTEIN"/>
    <property type="match status" value="1"/>
</dbReference>
<feature type="transmembrane region" description="Helical" evidence="1">
    <location>
        <begin position="466"/>
        <end position="491"/>
    </location>
</feature>
<protein>
    <recommendedName>
        <fullName evidence="5">Wax synthase domain-containing protein</fullName>
    </recommendedName>
</protein>
<dbReference type="AlphaFoldDB" id="A0A067Q4W6"/>
<evidence type="ECO:0000313" key="4">
    <source>
        <dbReference type="Proteomes" id="UP000027265"/>
    </source>
</evidence>
<sequence length="513" mass="57904">MLLILILSYLVKQGTLASPILAASANQDTAPIYAADAAHTRTEWNIIWSCLVTIISCTWIAIHPNIPNPEDSSFRIALRRAHIMLVALIAPELITIVAARQWLDARRLAQAYRVGSYKLFRQWKFAPLYLLSADYGWTQSHAFFALMGGFMFFDGEKPLEALHPQELRWLSQKGEIDFPRISEREIKDKSKGDMISKGLVAAQTTWFGLQCTARRIQHLPITQLELATASFAFLNIVTYILWWNKPLNVRCPFPVTWKREPEGARGVTGVSEACGLRSEADCAMREAPAKDFVSTLLLLFSAAVSPFRTAFAAAVSGIKDFHEENIRFLGRDPSRSTDSLIAVALCPAIIFFRFCDATVLEFSHPVELPFTDRDRCNKLCALTGLRPPAVEPFPTKRLETEIQLFLYLAVSTIFGGIHCFGWSYQFPSHREEMLWRISSLGITVFPIGSWLFTMIAGYLMHIPLLFVFPMLALQIPFLVFARITLLILAIISLRSLPPGAYDTVYWTTRIPHL</sequence>
<feature type="transmembrane region" description="Helical" evidence="1">
    <location>
        <begin position="404"/>
        <end position="422"/>
    </location>
</feature>